<feature type="domain" description="IPT/TIG" evidence="2">
    <location>
        <begin position="384"/>
        <end position="475"/>
    </location>
</feature>
<dbReference type="CDD" id="cd00102">
    <property type="entry name" value="IPT"/>
    <property type="match status" value="1"/>
</dbReference>
<dbReference type="Gene3D" id="2.60.40.10">
    <property type="entry name" value="Immunoglobulins"/>
    <property type="match status" value="1"/>
</dbReference>
<organism evidence="3 4">
    <name type="scientific">Rhizopus microsporus</name>
    <dbReference type="NCBI Taxonomy" id="58291"/>
    <lineage>
        <taxon>Eukaryota</taxon>
        <taxon>Fungi</taxon>
        <taxon>Fungi incertae sedis</taxon>
        <taxon>Mucoromycota</taxon>
        <taxon>Mucoromycotina</taxon>
        <taxon>Mucoromycetes</taxon>
        <taxon>Mucorales</taxon>
        <taxon>Mucorineae</taxon>
        <taxon>Rhizopodaceae</taxon>
        <taxon>Rhizopus</taxon>
    </lineage>
</organism>
<proteinExistence type="predicted"/>
<dbReference type="SMART" id="SM00429">
    <property type="entry name" value="IPT"/>
    <property type="match status" value="1"/>
</dbReference>
<dbReference type="VEuPathDB" id="FungiDB:BCV72DRAFT_20280"/>
<dbReference type="Proteomes" id="UP000242381">
    <property type="component" value="Unassembled WGS sequence"/>
</dbReference>
<gene>
    <name evidence="3" type="ORF">BCV71DRAFT_282878</name>
</gene>
<dbReference type="AlphaFoldDB" id="A0A1X0SFJ2"/>
<feature type="repeat" description="ANK" evidence="1">
    <location>
        <begin position="551"/>
        <end position="583"/>
    </location>
</feature>
<sequence length="602" mass="67701">MSIESTENDKMLRPDLKKTVKMFYGYAAAWLLKKDLLSLHDINMPIKSLFQDLCTMLGKDDILQLFAMVFKLTAHSVYHSWPLDTNGTNTSYDSCPFRIRVNGIPPTGTKSRVETQIKLSIQLVPIDNTIVPSAPWKYLRVPEYLLARPKLKKMAQKQKLMNAEDPSDILDLEARVICESNKHKKIKMCQGCVRRERKRAERKKNAILTSIHIQPGSTVVDAEYERDRQRILLFNCDHLLDFNLHDTILPTRITCYCRHHDERIGFRVWFGIKDCKGNMVAVGQTPLIMVTDDHKTTKLNCSPRRRYRQRQAVECEPSSEDDASITSVLSRICSGVMAQPCDTKNTLDTSDPWQTEKFANQAVRLLDDTVRDYHSHDVMMLSANTVLEQSCAYLKHIAPSQGSLLGGTKVTLVGSGFCPDVGVMFGNSQAILLDVSSTSITCITPPGDHVGPVKITFKNYSFITTNNQVATFNYFDDSEQALMNLSYKITQAPSSIQDVSHVLSQHNPVDLMEIDSTGHTLLHYAAHLNHSYLAKILVTQCPQLVHVQDQNGLTALYFAIRSKSTHITQNLVQHGADTHLLSWYACKLGLQGSSTALKGDSI</sequence>
<dbReference type="InterPro" id="IPR002110">
    <property type="entry name" value="Ankyrin_rpt"/>
</dbReference>
<dbReference type="PROSITE" id="PS50297">
    <property type="entry name" value="ANK_REP_REGION"/>
    <property type="match status" value="1"/>
</dbReference>
<dbReference type="EMBL" id="KV921262">
    <property type="protein sequence ID" value="ORE22918.1"/>
    <property type="molecule type" value="Genomic_DNA"/>
</dbReference>
<dbReference type="Pfam" id="PF25603">
    <property type="entry name" value="SPT23_MGA2_DBD"/>
    <property type="match status" value="1"/>
</dbReference>
<evidence type="ECO:0000256" key="1">
    <source>
        <dbReference type="PROSITE-ProRule" id="PRU00023"/>
    </source>
</evidence>
<dbReference type="InterPro" id="IPR014756">
    <property type="entry name" value="Ig_E-set"/>
</dbReference>
<dbReference type="OMA" id="RVICESN"/>
<dbReference type="SUPFAM" id="SSF48403">
    <property type="entry name" value="Ankyrin repeat"/>
    <property type="match status" value="1"/>
</dbReference>
<dbReference type="Pfam" id="PF01833">
    <property type="entry name" value="TIG"/>
    <property type="match status" value="1"/>
</dbReference>
<name>A0A1X0SFJ2_RHIZD</name>
<dbReference type="Gene3D" id="1.25.40.20">
    <property type="entry name" value="Ankyrin repeat-containing domain"/>
    <property type="match status" value="1"/>
</dbReference>
<evidence type="ECO:0000313" key="3">
    <source>
        <dbReference type="EMBL" id="ORE22918.1"/>
    </source>
</evidence>
<protein>
    <recommendedName>
        <fullName evidence="2">IPT/TIG domain-containing protein</fullName>
    </recommendedName>
</protein>
<keyword evidence="1" id="KW-0040">ANK repeat</keyword>
<dbReference type="SUPFAM" id="SSF81296">
    <property type="entry name" value="E set domains"/>
    <property type="match status" value="1"/>
</dbReference>
<dbReference type="InterPro" id="IPR013783">
    <property type="entry name" value="Ig-like_fold"/>
</dbReference>
<evidence type="ECO:0000313" key="4">
    <source>
        <dbReference type="Proteomes" id="UP000242381"/>
    </source>
</evidence>
<dbReference type="InterPro" id="IPR002909">
    <property type="entry name" value="IPT_dom"/>
</dbReference>
<evidence type="ECO:0000259" key="2">
    <source>
        <dbReference type="SMART" id="SM00429"/>
    </source>
</evidence>
<accession>A0A1X0SFJ2</accession>
<dbReference type="SMART" id="SM00248">
    <property type="entry name" value="ANK"/>
    <property type="match status" value="2"/>
</dbReference>
<dbReference type="Pfam" id="PF12796">
    <property type="entry name" value="Ank_2"/>
    <property type="match status" value="1"/>
</dbReference>
<dbReference type="InterPro" id="IPR057962">
    <property type="entry name" value="SPT23_MGA2_DBD"/>
</dbReference>
<dbReference type="PROSITE" id="PS50088">
    <property type="entry name" value="ANK_REPEAT"/>
    <property type="match status" value="1"/>
</dbReference>
<dbReference type="InterPro" id="IPR036770">
    <property type="entry name" value="Ankyrin_rpt-contain_sf"/>
</dbReference>
<reference evidence="3 4" key="1">
    <citation type="journal article" date="2016" name="Proc. Natl. Acad. Sci. U.S.A.">
        <title>Lipid metabolic changes in an early divergent fungus govern the establishment of a mutualistic symbiosis with endobacteria.</title>
        <authorList>
            <person name="Lastovetsky O.A."/>
            <person name="Gaspar M.L."/>
            <person name="Mondo S.J."/>
            <person name="LaButti K.M."/>
            <person name="Sandor L."/>
            <person name="Grigoriev I.V."/>
            <person name="Henry S.A."/>
            <person name="Pawlowska T.E."/>
        </authorList>
    </citation>
    <scope>NUCLEOTIDE SEQUENCE [LARGE SCALE GENOMIC DNA]</scope>
    <source>
        <strain evidence="3 4">ATCC 11559</strain>
    </source>
</reference>